<dbReference type="GO" id="GO:0032511">
    <property type="term" value="P:late endosome to vacuole transport via multivesicular body sorting pathway"/>
    <property type="evidence" value="ECO:0007669"/>
    <property type="project" value="TreeGrafter"/>
</dbReference>
<evidence type="ECO:0000256" key="6">
    <source>
        <dbReference type="ARBA" id="ARBA00023136"/>
    </source>
</evidence>
<name>A0A9P8PL29_9ASCO</name>
<dbReference type="GO" id="GO:0015031">
    <property type="term" value="P:protein transport"/>
    <property type="evidence" value="ECO:0007669"/>
    <property type="project" value="UniProtKB-KW"/>
</dbReference>
<dbReference type="PANTHER" id="PTHR22761">
    <property type="entry name" value="CHARGED MULTIVESICULAR BODY PROTEIN"/>
    <property type="match status" value="1"/>
</dbReference>
<keyword evidence="9" id="KW-1185">Reference proteome</keyword>
<evidence type="ECO:0008006" key="10">
    <source>
        <dbReference type="Google" id="ProtNLM"/>
    </source>
</evidence>
<keyword evidence="6" id="KW-0472">Membrane</keyword>
<comment type="similarity">
    <text evidence="2">Belongs to the SNF7 family.</text>
</comment>
<feature type="compositionally biased region" description="Basic and acidic residues" evidence="7">
    <location>
        <begin position="280"/>
        <end position="293"/>
    </location>
</feature>
<dbReference type="PANTHER" id="PTHR22761:SF5">
    <property type="entry name" value="CHARGED MULTIVESICULAR BODY PROTEIN 6"/>
    <property type="match status" value="1"/>
</dbReference>
<accession>A0A9P8PL29</accession>
<gene>
    <name evidence="8" type="ORF">OGATHE_001956</name>
</gene>
<dbReference type="InterPro" id="IPR005024">
    <property type="entry name" value="Snf7_fam"/>
</dbReference>
<evidence type="ECO:0000256" key="2">
    <source>
        <dbReference type="ARBA" id="ARBA00006190"/>
    </source>
</evidence>
<reference evidence="8" key="2">
    <citation type="submission" date="2021-01" db="EMBL/GenBank/DDBJ databases">
        <authorList>
            <person name="Schikora-Tamarit M.A."/>
        </authorList>
    </citation>
    <scope>NUCLEOTIDE SEQUENCE</scope>
    <source>
        <strain evidence="8">NCAIM Y.01608</strain>
    </source>
</reference>
<evidence type="ECO:0000313" key="8">
    <source>
        <dbReference type="EMBL" id="KAH3673976.1"/>
    </source>
</evidence>
<evidence type="ECO:0000256" key="7">
    <source>
        <dbReference type="SAM" id="MobiDB-lite"/>
    </source>
</evidence>
<sequence length="300" mass="33857">MAEIPAAVTSAFKSAPTNPGVILAIERRSSSPLILRFLTMLSRILSRACSFGTFMQISLSNRPALLRAVSRESGRLVAPIIITGFPSIYLLAMGNTASSGPKITPQDKAILQLKLQRDKLHKVSVKIQTVIDRETEIAKQCVKQNNRRKALLALRKKKYQQNLLSTVEKQAETLEELINTIEFRLIEKDFVYGLEQGNQVLKQLNKEMSIEKVDKILDDSEEGIRYQEELSNRLGELMSKSLEDEVDLELEELEKQERAKEASQKDVATRLPDVVNKPLPDVKKEQPKEREEEQPAPLPA</sequence>
<dbReference type="GO" id="GO:0000815">
    <property type="term" value="C:ESCRT III complex"/>
    <property type="evidence" value="ECO:0007669"/>
    <property type="project" value="TreeGrafter"/>
</dbReference>
<dbReference type="Pfam" id="PF03357">
    <property type="entry name" value="Snf7"/>
    <property type="match status" value="1"/>
</dbReference>
<dbReference type="GO" id="GO:0005771">
    <property type="term" value="C:multivesicular body"/>
    <property type="evidence" value="ECO:0007669"/>
    <property type="project" value="TreeGrafter"/>
</dbReference>
<comment type="subcellular location">
    <subcellularLocation>
        <location evidence="1">Endosome membrane</location>
    </subcellularLocation>
</comment>
<feature type="region of interest" description="Disordered" evidence="7">
    <location>
        <begin position="255"/>
        <end position="300"/>
    </location>
</feature>
<organism evidence="8 9">
    <name type="scientific">Ogataea polymorpha</name>
    <dbReference type="NCBI Taxonomy" id="460523"/>
    <lineage>
        <taxon>Eukaryota</taxon>
        <taxon>Fungi</taxon>
        <taxon>Dikarya</taxon>
        <taxon>Ascomycota</taxon>
        <taxon>Saccharomycotina</taxon>
        <taxon>Pichiomycetes</taxon>
        <taxon>Pichiales</taxon>
        <taxon>Pichiaceae</taxon>
        <taxon>Ogataea</taxon>
    </lineage>
</organism>
<dbReference type="GO" id="GO:0006900">
    <property type="term" value="P:vesicle budding from membrane"/>
    <property type="evidence" value="ECO:0007669"/>
    <property type="project" value="TreeGrafter"/>
</dbReference>
<evidence type="ECO:0000256" key="4">
    <source>
        <dbReference type="ARBA" id="ARBA00022753"/>
    </source>
</evidence>
<reference evidence="8" key="1">
    <citation type="journal article" date="2021" name="Open Biol.">
        <title>Shared evolutionary footprints suggest mitochondrial oxidative damage underlies multiple complex I losses in fungi.</title>
        <authorList>
            <person name="Schikora-Tamarit M.A."/>
            <person name="Marcet-Houben M."/>
            <person name="Nosek J."/>
            <person name="Gabaldon T."/>
        </authorList>
    </citation>
    <scope>NUCLEOTIDE SEQUENCE</scope>
    <source>
        <strain evidence="8">NCAIM Y.01608</strain>
    </source>
</reference>
<dbReference type="Gene3D" id="1.10.287.1060">
    <property type="entry name" value="ESAT-6-like"/>
    <property type="match status" value="1"/>
</dbReference>
<evidence type="ECO:0000256" key="1">
    <source>
        <dbReference type="ARBA" id="ARBA00004608"/>
    </source>
</evidence>
<evidence type="ECO:0000256" key="3">
    <source>
        <dbReference type="ARBA" id="ARBA00022448"/>
    </source>
</evidence>
<keyword evidence="5" id="KW-0653">Protein transport</keyword>
<comment type="caution">
    <text evidence="8">The sequence shown here is derived from an EMBL/GenBank/DDBJ whole genome shotgun (WGS) entry which is preliminary data.</text>
</comment>
<keyword evidence="3" id="KW-0813">Transport</keyword>
<dbReference type="AlphaFoldDB" id="A0A9P8PL29"/>
<protein>
    <recommendedName>
        <fullName evidence="10">Charged multivesicular body protein 6</fullName>
    </recommendedName>
</protein>
<feature type="compositionally biased region" description="Basic and acidic residues" evidence="7">
    <location>
        <begin position="255"/>
        <end position="268"/>
    </location>
</feature>
<proteinExistence type="inferred from homology"/>
<evidence type="ECO:0000313" key="9">
    <source>
        <dbReference type="Proteomes" id="UP000788993"/>
    </source>
</evidence>
<evidence type="ECO:0000256" key="5">
    <source>
        <dbReference type="ARBA" id="ARBA00022927"/>
    </source>
</evidence>
<dbReference type="Proteomes" id="UP000788993">
    <property type="component" value="Unassembled WGS sequence"/>
</dbReference>
<dbReference type="EMBL" id="JAEUBD010000526">
    <property type="protein sequence ID" value="KAH3673976.1"/>
    <property type="molecule type" value="Genomic_DNA"/>
</dbReference>
<keyword evidence="4" id="KW-0967">Endosome</keyword>